<dbReference type="Proteomes" id="UP001596180">
    <property type="component" value="Unassembled WGS sequence"/>
</dbReference>
<organism evidence="1 2">
    <name type="scientific">Streptomyces chlorus</name>
    <dbReference type="NCBI Taxonomy" id="887452"/>
    <lineage>
        <taxon>Bacteria</taxon>
        <taxon>Bacillati</taxon>
        <taxon>Actinomycetota</taxon>
        <taxon>Actinomycetes</taxon>
        <taxon>Kitasatosporales</taxon>
        <taxon>Streptomycetaceae</taxon>
        <taxon>Streptomyces</taxon>
    </lineage>
</organism>
<reference evidence="2" key="1">
    <citation type="journal article" date="2019" name="Int. J. Syst. Evol. Microbiol.">
        <title>The Global Catalogue of Microorganisms (GCM) 10K type strain sequencing project: providing services to taxonomists for standard genome sequencing and annotation.</title>
        <authorList>
            <consortium name="The Broad Institute Genomics Platform"/>
            <consortium name="The Broad Institute Genome Sequencing Center for Infectious Disease"/>
            <person name="Wu L."/>
            <person name="Ma J."/>
        </authorList>
    </citation>
    <scope>NUCLEOTIDE SEQUENCE [LARGE SCALE GENOMIC DNA]</scope>
    <source>
        <strain evidence="2">JCM 10411</strain>
    </source>
</reference>
<dbReference type="EMBL" id="JBHSOA010000014">
    <property type="protein sequence ID" value="MFC5851794.1"/>
    <property type="molecule type" value="Genomic_DNA"/>
</dbReference>
<sequence>MARATWTTKGVFTGHGGARTDGAGIMTGNLTVHTTWDGKQADVAVRYTDTARWFALAGSPVPCHSEQGSRQLHQAVVEAVRAGGGAAVPQPARLGRWL</sequence>
<dbReference type="RefSeq" id="WP_381360167.1">
    <property type="nucleotide sequence ID" value="NZ_JBHSOA010000014.1"/>
</dbReference>
<name>A0ABW1DTV6_9ACTN</name>
<proteinExistence type="predicted"/>
<accession>A0ABW1DTV6</accession>
<protein>
    <submittedName>
        <fullName evidence="1">Uncharacterized protein</fullName>
    </submittedName>
</protein>
<evidence type="ECO:0000313" key="2">
    <source>
        <dbReference type="Proteomes" id="UP001596180"/>
    </source>
</evidence>
<keyword evidence="2" id="KW-1185">Reference proteome</keyword>
<evidence type="ECO:0000313" key="1">
    <source>
        <dbReference type="EMBL" id="MFC5851794.1"/>
    </source>
</evidence>
<comment type="caution">
    <text evidence="1">The sequence shown here is derived from an EMBL/GenBank/DDBJ whole genome shotgun (WGS) entry which is preliminary data.</text>
</comment>
<gene>
    <name evidence="1" type="ORF">ACFPZI_08115</name>
</gene>